<keyword evidence="4" id="KW-1185">Reference proteome</keyword>
<feature type="region of interest" description="Disordered" evidence="1">
    <location>
        <begin position="94"/>
        <end position="120"/>
    </location>
</feature>
<dbReference type="EMBL" id="LFZO01000877">
    <property type="protein sequence ID" value="KXS95655.1"/>
    <property type="molecule type" value="Genomic_DNA"/>
</dbReference>
<protein>
    <submittedName>
        <fullName evidence="3">Uncharacterized protein</fullName>
    </submittedName>
</protein>
<proteinExistence type="predicted"/>
<accession>A0A139GZN3</accession>
<keyword evidence="2" id="KW-0812">Transmembrane</keyword>
<evidence type="ECO:0000313" key="4">
    <source>
        <dbReference type="Proteomes" id="UP000073492"/>
    </source>
</evidence>
<dbReference type="Proteomes" id="UP000073492">
    <property type="component" value="Unassembled WGS sequence"/>
</dbReference>
<dbReference type="OrthoDB" id="10439667at2759"/>
<dbReference type="AlphaFoldDB" id="A0A139GZN3"/>
<gene>
    <name evidence="3" type="ORF">AC579_10367</name>
</gene>
<evidence type="ECO:0000256" key="2">
    <source>
        <dbReference type="SAM" id="Phobius"/>
    </source>
</evidence>
<name>A0A139GZN3_9PEZI</name>
<keyword evidence="2" id="KW-1133">Transmembrane helix</keyword>
<evidence type="ECO:0000313" key="3">
    <source>
        <dbReference type="EMBL" id="KXS95655.1"/>
    </source>
</evidence>
<evidence type="ECO:0000256" key="1">
    <source>
        <dbReference type="SAM" id="MobiDB-lite"/>
    </source>
</evidence>
<feature type="transmembrane region" description="Helical" evidence="2">
    <location>
        <begin position="216"/>
        <end position="245"/>
    </location>
</feature>
<reference evidence="3 4" key="1">
    <citation type="submission" date="2015-07" db="EMBL/GenBank/DDBJ databases">
        <title>Comparative genomics of the Sigatoka disease complex on banana suggests a link between parallel evolutionary changes in Pseudocercospora fijiensis and Pseudocercospora eumusae and increased virulence on the banana host.</title>
        <authorList>
            <person name="Chang T.-C."/>
            <person name="Salvucci A."/>
            <person name="Crous P.W."/>
            <person name="Stergiopoulos I."/>
        </authorList>
    </citation>
    <scope>NUCLEOTIDE SEQUENCE [LARGE SCALE GENOMIC DNA]</scope>
    <source>
        <strain evidence="3 4">CBS 116634</strain>
    </source>
</reference>
<organism evidence="3 4">
    <name type="scientific">Pseudocercospora musae</name>
    <dbReference type="NCBI Taxonomy" id="113226"/>
    <lineage>
        <taxon>Eukaryota</taxon>
        <taxon>Fungi</taxon>
        <taxon>Dikarya</taxon>
        <taxon>Ascomycota</taxon>
        <taxon>Pezizomycotina</taxon>
        <taxon>Dothideomycetes</taxon>
        <taxon>Dothideomycetidae</taxon>
        <taxon>Mycosphaerellales</taxon>
        <taxon>Mycosphaerellaceae</taxon>
        <taxon>Pseudocercospora</taxon>
    </lineage>
</organism>
<keyword evidence="2" id="KW-0472">Membrane</keyword>
<comment type="caution">
    <text evidence="3">The sequence shown here is derived from an EMBL/GenBank/DDBJ whole genome shotgun (WGS) entry which is preliminary data.</text>
</comment>
<sequence length="649" mass="73770">MEGHRAGPILSIVYSSSHSMRKELLFHAYVAPDELSGTPQIALHSAMSNTLYTPRVTKMSARSRAFPIRRARVQLSYEGCIEFRHFVTDLLAQAPEPQERGRGRPRARRPYSHPPRSSSGAFQATVQRVLEYLWDCEGRGQSIERVEDLDIDIANLNEVQIGTMAGLVEVFRNPANLLLESTVRQMRLDMLSLIEGNGLNADHIFSHLQDLRRNRLMGVAAVSQWTCFLLYPFLALIAALLPIALFNVPFPFLSDFLHALSFLHAHVHIADISSLKRQTIPRIDTLPAGLTTTFRSHPRRHVKMAINLLASCHLPREAYRRACEQLGATRHTLSYEGDLEVARLLEKEFPCESPASEPTEQQRIRATRQYISSCWHYHETGTAPDIEGPILHDILSDRQQGSLFRIVLEYHELDSNYFPMPELARGIQGCGMSAPEILSYLDVKWNARQARLAARRRRRKELQEFISRLWLSCRNEPLAVTEVLLSVWPNERQSRALLAFIKGLQRDGPEYIPGPEVIVQLEGCGMTVEEISLQLATEWCRSEALVLEHQRRLHDTRRVLTIRYSQYVADTVDKAVEVVNGSLSDEQVTGLDLFVNDFHTEGSSYQPTEDVRKAIQGCGMSVQQILAWLEKEKRERQAFSTALPARNAE</sequence>